<accession>A0A371CUA4</accession>
<sequence>MFLICLTLLSVQNRRASPLLRTMTAPEHDPVLYIRFLTSFLHGLELGGEVADATWQATMDSTAATSCKRTAAFAHLATMLSLGDRKATVGAVTGCADLERGAHAVIVVSPHVSEQPSSAAPPLPGGRPGLAVQTVTRSALTASQVRAERVTHNVDLHQHIQDVLAVLHHAAVPISYVRQKPVYALNDGELALWIHKRCHRTIFRRVEAGKRAWPDHGLGAALQSWTPHEYDRPQLKAAEISVPDDYWGVLQYCGLKSKTFDFDTAPDWIGAISRILGKLEGMFVLDLVDQAPVLTDSAGKLNALLAALNYILNVPQVKNVIKRSSLSTHVARIVDGPRRIQLRALREREMGGATAVQEEEETAREGKSHRLCCRPVAIANA</sequence>
<organism evidence="2 3">
    <name type="scientific">Lentinus brumalis</name>
    <dbReference type="NCBI Taxonomy" id="2498619"/>
    <lineage>
        <taxon>Eukaryota</taxon>
        <taxon>Fungi</taxon>
        <taxon>Dikarya</taxon>
        <taxon>Basidiomycota</taxon>
        <taxon>Agaricomycotina</taxon>
        <taxon>Agaricomycetes</taxon>
        <taxon>Polyporales</taxon>
        <taxon>Polyporaceae</taxon>
        <taxon>Lentinus</taxon>
    </lineage>
</organism>
<dbReference type="Proteomes" id="UP000256964">
    <property type="component" value="Unassembled WGS sequence"/>
</dbReference>
<keyword evidence="3" id="KW-1185">Reference proteome</keyword>
<dbReference type="EMBL" id="KZ857458">
    <property type="protein sequence ID" value="RDX43852.1"/>
    <property type="molecule type" value="Genomic_DNA"/>
</dbReference>
<name>A0A371CUA4_9APHY</name>
<proteinExistence type="predicted"/>
<reference evidence="2 3" key="1">
    <citation type="journal article" date="2018" name="Biotechnol. Biofuels">
        <title>Integrative visual omics of the white-rot fungus Polyporus brumalis exposes the biotechnological potential of its oxidative enzymes for delignifying raw plant biomass.</title>
        <authorList>
            <person name="Miyauchi S."/>
            <person name="Rancon A."/>
            <person name="Drula E."/>
            <person name="Hage H."/>
            <person name="Chaduli D."/>
            <person name="Favel A."/>
            <person name="Grisel S."/>
            <person name="Henrissat B."/>
            <person name="Herpoel-Gimbert I."/>
            <person name="Ruiz-Duenas F.J."/>
            <person name="Chevret D."/>
            <person name="Hainaut M."/>
            <person name="Lin J."/>
            <person name="Wang M."/>
            <person name="Pangilinan J."/>
            <person name="Lipzen A."/>
            <person name="Lesage-Meessen L."/>
            <person name="Navarro D."/>
            <person name="Riley R."/>
            <person name="Grigoriev I.V."/>
            <person name="Zhou S."/>
            <person name="Raouche S."/>
            <person name="Rosso M.N."/>
        </authorList>
    </citation>
    <scope>NUCLEOTIDE SEQUENCE [LARGE SCALE GENOMIC DNA]</scope>
    <source>
        <strain evidence="2 3">BRFM 1820</strain>
    </source>
</reference>
<evidence type="ECO:0000313" key="2">
    <source>
        <dbReference type="EMBL" id="RDX43852.1"/>
    </source>
</evidence>
<feature type="signal peptide" evidence="1">
    <location>
        <begin position="1"/>
        <end position="16"/>
    </location>
</feature>
<dbReference type="OrthoDB" id="2764804at2759"/>
<gene>
    <name evidence="2" type="ORF">OH76DRAFT_1170639</name>
</gene>
<evidence type="ECO:0000313" key="3">
    <source>
        <dbReference type="Proteomes" id="UP000256964"/>
    </source>
</evidence>
<evidence type="ECO:0000256" key="1">
    <source>
        <dbReference type="SAM" id="SignalP"/>
    </source>
</evidence>
<keyword evidence="1" id="KW-0732">Signal</keyword>
<feature type="chain" id="PRO_5016663658" evidence="1">
    <location>
        <begin position="17"/>
        <end position="381"/>
    </location>
</feature>
<dbReference type="AlphaFoldDB" id="A0A371CUA4"/>
<protein>
    <submittedName>
        <fullName evidence="2">Uncharacterized protein</fullName>
    </submittedName>
</protein>